<name>A0A812S617_9DINO</name>
<keyword evidence="2" id="KW-0472">Membrane</keyword>
<sequence>MRAADEREELSLPVPDDCDGRVIGSTLQEDPSEDQSEENRVEGAQSQVAEFVSHMDLASPEVLRVTPACEAFRNCFQALRGAGGDLHFKSHRSDKIGAFWSHSWHGKTWKKILTLVTIYNGQAAIMLGMLVAVVMMVLFCVLGLPDYHRDGNRNTERWSVWSTWSGILVTFLAAIFYRPQTRVFFDRICISQSNRELKLKGVISLAGLLRRSDSMLILWDSTWTTRLWCLFELAAFLKSREDEVHQKLIITPTLWGPVHSVMFLTVSAGAITGVMAPYARNSLSSPQDYFLDSTFVSGVVVLVVGYAITSTLRSYFRDLDTMRQQLMSISFDTALCQCCTSNHVAPSGARRMCDRKILGECVSMWFGSLASFEGTLRSEVLELLARDLEQVLTTRSTIAVFSPLMWAFMDYAASFSRTEGRFWNHHSTIALADGLVVWIVAVPALKNWVLLVCKLARARPRNWFLEGMKNSLVVLIVLISPVTLGLRLLAYDLHMLSSLGQAGVVIAATLLHAIFFCCLSVALKAFLGTRV</sequence>
<accession>A0A812S617</accession>
<feature type="transmembrane region" description="Helical" evidence="2">
    <location>
        <begin position="502"/>
        <end position="527"/>
    </location>
</feature>
<gene>
    <name evidence="3" type="ORF">SNAT2548_LOCUS25960</name>
</gene>
<proteinExistence type="predicted"/>
<feature type="region of interest" description="Disordered" evidence="1">
    <location>
        <begin position="1"/>
        <end position="38"/>
    </location>
</feature>
<keyword evidence="4" id="KW-1185">Reference proteome</keyword>
<dbReference type="OrthoDB" id="2157530at2759"/>
<comment type="caution">
    <text evidence="3">The sequence shown here is derived from an EMBL/GenBank/DDBJ whole genome shotgun (WGS) entry which is preliminary data.</text>
</comment>
<reference evidence="3" key="1">
    <citation type="submission" date="2021-02" db="EMBL/GenBank/DDBJ databases">
        <authorList>
            <person name="Dougan E. K."/>
            <person name="Rhodes N."/>
            <person name="Thang M."/>
            <person name="Chan C."/>
        </authorList>
    </citation>
    <scope>NUCLEOTIDE SEQUENCE</scope>
</reference>
<evidence type="ECO:0000313" key="4">
    <source>
        <dbReference type="Proteomes" id="UP000604046"/>
    </source>
</evidence>
<dbReference type="EMBL" id="CAJNDS010002412">
    <property type="protein sequence ID" value="CAE7464768.1"/>
    <property type="molecule type" value="Genomic_DNA"/>
</dbReference>
<protein>
    <recommendedName>
        <fullName evidence="5">Transmembrane protein</fullName>
    </recommendedName>
</protein>
<feature type="transmembrane region" description="Helical" evidence="2">
    <location>
        <begin position="295"/>
        <end position="316"/>
    </location>
</feature>
<feature type="transmembrane region" description="Helical" evidence="2">
    <location>
        <begin position="472"/>
        <end position="490"/>
    </location>
</feature>
<dbReference type="AlphaFoldDB" id="A0A812S617"/>
<feature type="transmembrane region" description="Helical" evidence="2">
    <location>
        <begin position="112"/>
        <end position="138"/>
    </location>
</feature>
<feature type="transmembrane region" description="Helical" evidence="2">
    <location>
        <begin position="254"/>
        <end position="275"/>
    </location>
</feature>
<organism evidence="3 4">
    <name type="scientific">Symbiodinium natans</name>
    <dbReference type="NCBI Taxonomy" id="878477"/>
    <lineage>
        <taxon>Eukaryota</taxon>
        <taxon>Sar</taxon>
        <taxon>Alveolata</taxon>
        <taxon>Dinophyceae</taxon>
        <taxon>Suessiales</taxon>
        <taxon>Symbiodiniaceae</taxon>
        <taxon>Symbiodinium</taxon>
    </lineage>
</organism>
<evidence type="ECO:0000256" key="2">
    <source>
        <dbReference type="SAM" id="Phobius"/>
    </source>
</evidence>
<feature type="transmembrane region" description="Helical" evidence="2">
    <location>
        <begin position="158"/>
        <end position="177"/>
    </location>
</feature>
<evidence type="ECO:0000313" key="3">
    <source>
        <dbReference type="EMBL" id="CAE7464768.1"/>
    </source>
</evidence>
<feature type="transmembrane region" description="Helical" evidence="2">
    <location>
        <begin position="392"/>
        <end position="409"/>
    </location>
</feature>
<evidence type="ECO:0000256" key="1">
    <source>
        <dbReference type="SAM" id="MobiDB-lite"/>
    </source>
</evidence>
<dbReference type="Proteomes" id="UP000604046">
    <property type="component" value="Unassembled WGS sequence"/>
</dbReference>
<keyword evidence="2" id="KW-0812">Transmembrane</keyword>
<feature type="transmembrane region" description="Helical" evidence="2">
    <location>
        <begin position="429"/>
        <end position="451"/>
    </location>
</feature>
<evidence type="ECO:0008006" key="5">
    <source>
        <dbReference type="Google" id="ProtNLM"/>
    </source>
</evidence>
<keyword evidence="2" id="KW-1133">Transmembrane helix</keyword>